<dbReference type="AlphaFoldDB" id="A0A0K8R4R3"/>
<evidence type="ECO:0000313" key="2">
    <source>
        <dbReference type="EMBL" id="JAA66132.1"/>
    </source>
</evidence>
<evidence type="ECO:0000256" key="1">
    <source>
        <dbReference type="SAM" id="MobiDB-lite"/>
    </source>
</evidence>
<protein>
    <submittedName>
        <fullName evidence="2">Putative secreted protein</fullName>
    </submittedName>
</protein>
<accession>A0A0K8R4R3</accession>
<sequence>MTSVRTCSILLLCHGDGTADKVLVVCLIHKEGQNDVNTQHADDGCSDGTARDGHVEPMAHCPLGHKEGRDGHSHHQHRVEEERLQGTAPRQAVKHGGPQTLCLAADR</sequence>
<feature type="compositionally biased region" description="Basic and acidic residues" evidence="1">
    <location>
        <begin position="64"/>
        <end position="84"/>
    </location>
</feature>
<name>A0A0K8R4R3_IXORI</name>
<organism evidence="2">
    <name type="scientific">Ixodes ricinus</name>
    <name type="common">Common tick</name>
    <name type="synonym">Acarus ricinus</name>
    <dbReference type="NCBI Taxonomy" id="34613"/>
    <lineage>
        <taxon>Eukaryota</taxon>
        <taxon>Metazoa</taxon>
        <taxon>Ecdysozoa</taxon>
        <taxon>Arthropoda</taxon>
        <taxon>Chelicerata</taxon>
        <taxon>Arachnida</taxon>
        <taxon>Acari</taxon>
        <taxon>Parasitiformes</taxon>
        <taxon>Ixodida</taxon>
        <taxon>Ixodoidea</taxon>
        <taxon>Ixodidae</taxon>
        <taxon>Ixodinae</taxon>
        <taxon>Ixodes</taxon>
    </lineage>
</organism>
<dbReference type="EMBL" id="GADI01007676">
    <property type="protein sequence ID" value="JAA66132.1"/>
    <property type="molecule type" value="mRNA"/>
</dbReference>
<reference evidence="2" key="1">
    <citation type="submission" date="2012-12" db="EMBL/GenBank/DDBJ databases">
        <title>Identification and characterization of a phenylalanine ammonia-lyase gene family in Isatis indigotica Fort.</title>
        <authorList>
            <person name="Liu Q."/>
            <person name="Chen J."/>
            <person name="Zhou X."/>
            <person name="Di P."/>
            <person name="Xiao Y."/>
            <person name="Xuan H."/>
            <person name="Zhang L."/>
            <person name="Chen W."/>
        </authorList>
    </citation>
    <scope>NUCLEOTIDE SEQUENCE</scope>
    <source>
        <tissue evidence="2">Salivary gland</tissue>
    </source>
</reference>
<feature type="region of interest" description="Disordered" evidence="1">
    <location>
        <begin position="61"/>
        <end position="107"/>
    </location>
</feature>
<proteinExistence type="evidence at transcript level"/>